<comment type="caution">
    <text evidence="1">The sequence shown here is derived from an EMBL/GenBank/DDBJ whole genome shotgun (WGS) entry which is preliminary data.</text>
</comment>
<gene>
    <name evidence="1" type="ORF">Pla123a_49060</name>
</gene>
<proteinExistence type="predicted"/>
<dbReference type="EMBL" id="SJPO01000019">
    <property type="protein sequence ID" value="TWT65438.1"/>
    <property type="molecule type" value="Genomic_DNA"/>
</dbReference>
<evidence type="ECO:0000313" key="1">
    <source>
        <dbReference type="EMBL" id="TWT65438.1"/>
    </source>
</evidence>
<dbReference type="Proteomes" id="UP000318478">
    <property type="component" value="Unassembled WGS sequence"/>
</dbReference>
<evidence type="ECO:0000313" key="2">
    <source>
        <dbReference type="Proteomes" id="UP000318478"/>
    </source>
</evidence>
<reference evidence="1 2" key="1">
    <citation type="submission" date="2019-02" db="EMBL/GenBank/DDBJ databases">
        <title>Deep-cultivation of Planctomycetes and their phenomic and genomic characterization uncovers novel biology.</title>
        <authorList>
            <person name="Wiegand S."/>
            <person name="Jogler M."/>
            <person name="Boedeker C."/>
            <person name="Pinto D."/>
            <person name="Vollmers J."/>
            <person name="Rivas-Marin E."/>
            <person name="Kohn T."/>
            <person name="Peeters S.H."/>
            <person name="Heuer A."/>
            <person name="Rast P."/>
            <person name="Oberbeckmann S."/>
            <person name="Bunk B."/>
            <person name="Jeske O."/>
            <person name="Meyerdierks A."/>
            <person name="Storesund J.E."/>
            <person name="Kallscheuer N."/>
            <person name="Luecker S."/>
            <person name="Lage O.M."/>
            <person name="Pohl T."/>
            <person name="Merkel B.J."/>
            <person name="Hornburger P."/>
            <person name="Mueller R.-W."/>
            <person name="Bruemmer F."/>
            <person name="Labrenz M."/>
            <person name="Spormann A.M."/>
            <person name="Op Den Camp H."/>
            <person name="Overmann J."/>
            <person name="Amann R."/>
            <person name="Jetten M.S.M."/>
            <person name="Mascher T."/>
            <person name="Medema M.H."/>
            <person name="Devos D.P."/>
            <person name="Kaster A.-K."/>
            <person name="Ovreas L."/>
            <person name="Rohde M."/>
            <person name="Galperin M.Y."/>
            <person name="Jogler C."/>
        </authorList>
    </citation>
    <scope>NUCLEOTIDE SEQUENCE [LARGE SCALE GENOMIC DNA]</scope>
    <source>
        <strain evidence="1 2">Pla123a</strain>
    </source>
</reference>
<name>A0A5C5XS03_9BACT</name>
<protein>
    <submittedName>
        <fullName evidence="1">Uncharacterized protein</fullName>
    </submittedName>
</protein>
<organism evidence="1 2">
    <name type="scientific">Posidoniimonas polymericola</name>
    <dbReference type="NCBI Taxonomy" id="2528002"/>
    <lineage>
        <taxon>Bacteria</taxon>
        <taxon>Pseudomonadati</taxon>
        <taxon>Planctomycetota</taxon>
        <taxon>Planctomycetia</taxon>
        <taxon>Pirellulales</taxon>
        <taxon>Lacipirellulaceae</taxon>
        <taxon>Posidoniimonas</taxon>
    </lineage>
</organism>
<dbReference type="RefSeq" id="WP_146591916.1">
    <property type="nucleotide sequence ID" value="NZ_SJPO01000019.1"/>
</dbReference>
<dbReference type="OrthoDB" id="215680at2"/>
<keyword evidence="2" id="KW-1185">Reference proteome</keyword>
<sequence>MPCSHLRELYKLCEVNHLRLSGPDLIHIVCDQCGEKEVCPSVLTDEYDKGDAKNDEPQQP</sequence>
<dbReference type="AlphaFoldDB" id="A0A5C5XS03"/>
<accession>A0A5C5XS03</accession>